<keyword evidence="2" id="KW-0472">Membrane</keyword>
<sequence>MKSHWIRVKNSEILAAGVAVELYAPLNISTLSVVGTRVANAPSPNAKASTSREDDLNCQNDGSDGRFNLRLIGKEHISGPEQNKLTNFERRGVVSRTKYIDQGRRTSKKWSEAVMVLSGPWLFLYRDAKAAMPLETENSDSSKTIYLVQLPENVLDSWKAAFRYAKEILVSVLRACVQYYYILYLSVAEPSNLSALFPLDHFYIAFFCSVVFRCYRNDASLKMALYLPRKHQ</sequence>
<keyword evidence="4" id="KW-1185">Reference proteome</keyword>
<reference evidence="3 4" key="2">
    <citation type="submission" date="2018-11" db="EMBL/GenBank/DDBJ databases">
        <authorList>
            <consortium name="Pathogen Informatics"/>
        </authorList>
    </citation>
    <scope>NUCLEOTIDE SEQUENCE [LARGE SCALE GENOMIC DNA]</scope>
    <source>
        <strain evidence="3 4">Egypt</strain>
    </source>
</reference>
<evidence type="ECO:0000313" key="3">
    <source>
        <dbReference type="EMBL" id="VDP88845.1"/>
    </source>
</evidence>
<dbReference type="EMBL" id="UZAN01051345">
    <property type="protein sequence ID" value="VDP88845.1"/>
    <property type="molecule type" value="Genomic_DNA"/>
</dbReference>
<feature type="transmembrane region" description="Helical" evidence="2">
    <location>
        <begin position="193"/>
        <end position="215"/>
    </location>
</feature>
<keyword evidence="2" id="KW-0812">Transmembrane</keyword>
<accession>A0A183AXL8</accession>
<evidence type="ECO:0000313" key="5">
    <source>
        <dbReference type="WBParaSite" id="ECPE_0001173801-mRNA-1"/>
    </source>
</evidence>
<dbReference type="Proteomes" id="UP000272942">
    <property type="component" value="Unassembled WGS sequence"/>
</dbReference>
<reference evidence="5" key="1">
    <citation type="submission" date="2016-06" db="UniProtKB">
        <authorList>
            <consortium name="WormBaseParasite"/>
        </authorList>
    </citation>
    <scope>IDENTIFICATION</scope>
</reference>
<evidence type="ECO:0000256" key="2">
    <source>
        <dbReference type="SAM" id="Phobius"/>
    </source>
</evidence>
<feature type="transmembrane region" description="Helical" evidence="2">
    <location>
        <begin position="168"/>
        <end position="187"/>
    </location>
</feature>
<proteinExistence type="predicted"/>
<dbReference type="AlphaFoldDB" id="A0A183AXL8"/>
<protein>
    <submittedName>
        <fullName evidence="5">PH domain-containing protein</fullName>
    </submittedName>
</protein>
<name>A0A183AXL8_9TREM</name>
<evidence type="ECO:0000256" key="1">
    <source>
        <dbReference type="SAM" id="MobiDB-lite"/>
    </source>
</evidence>
<dbReference type="WBParaSite" id="ECPE_0001173801-mRNA-1">
    <property type="protein sequence ID" value="ECPE_0001173801-mRNA-1"/>
    <property type="gene ID" value="ECPE_0001173801"/>
</dbReference>
<dbReference type="Gene3D" id="2.30.29.30">
    <property type="entry name" value="Pleckstrin-homology domain (PH domain)/Phosphotyrosine-binding domain (PTB)"/>
    <property type="match status" value="1"/>
</dbReference>
<keyword evidence="2" id="KW-1133">Transmembrane helix</keyword>
<dbReference type="InterPro" id="IPR011993">
    <property type="entry name" value="PH-like_dom_sf"/>
</dbReference>
<organism evidence="5">
    <name type="scientific">Echinostoma caproni</name>
    <dbReference type="NCBI Taxonomy" id="27848"/>
    <lineage>
        <taxon>Eukaryota</taxon>
        <taxon>Metazoa</taxon>
        <taxon>Spiralia</taxon>
        <taxon>Lophotrochozoa</taxon>
        <taxon>Platyhelminthes</taxon>
        <taxon>Trematoda</taxon>
        <taxon>Digenea</taxon>
        <taxon>Plagiorchiida</taxon>
        <taxon>Echinostomata</taxon>
        <taxon>Echinostomatoidea</taxon>
        <taxon>Echinostomatidae</taxon>
        <taxon>Echinostoma</taxon>
    </lineage>
</organism>
<evidence type="ECO:0000313" key="4">
    <source>
        <dbReference type="Proteomes" id="UP000272942"/>
    </source>
</evidence>
<feature type="region of interest" description="Disordered" evidence="1">
    <location>
        <begin position="40"/>
        <end position="59"/>
    </location>
</feature>
<dbReference type="OrthoDB" id="6269095at2759"/>
<gene>
    <name evidence="3" type="ORF">ECPE_LOCUS11703</name>
</gene>